<protein>
    <submittedName>
        <fullName evidence="1">Unnamed protein product</fullName>
    </submittedName>
</protein>
<evidence type="ECO:0000313" key="1">
    <source>
        <dbReference type="EMBL" id="GME92336.1"/>
    </source>
</evidence>
<sequence>MTSDKKRTNSNSFKLEEDNGKKLKRSTVINIKQTPEEELQSKFYINQKIFENEFKENLKFEILNSKPYNWGTIKNIFNDELLKNVRKEVINEINFTKKETDIYKVYQSGDLANLSGLSNNDLQRLPNLYKLRSAIYSKNFRDYISYVTGCGKLSGIKTDISINTYTKGCHLLTHDDVIGSRRVSFILYMPEPGKIWKEHYGGALRLLDSVVPNVPQSDIHSKLIPQFNQIAFFKVQPGHSFHDVEEVKVDKQRLSIQGWFHIPQRGEDGFIEGEQEITEARSTLQQLESKELKEYDFPKVLLNEISPLEIKEYENIENDDNNKLSENDINYLKKFMNLELLKSETISKLNNVFINDSVIDIYMFLNSNYSNYLKNLIKHFEINEFPKMPTKQSEIKFPWKLAVPSHKQRYLYIDGLNEQDISNASEIKKINQLSSTELPNFGLTQLIFDLLQMQISKKDKKSKQVNDESDDDDDDDGDYGYQVGSKLCELASFLKSVSFRKWLRLVTGLIVVKDQVLIRRFRPGQDFILATQLDSNKDKDRLMDEILEATLNLTPSSNWENGEFGGYELCMNSQDDDEEEEEEKAKNELDAEDASGKEGEQKEDRLNEDDAAIYKSSENDDSVVYTSQACWNKLSLILKDSSILQFVKYVSFGAEGSRWDINCSFNLQKFDDDQDDE</sequence>
<dbReference type="EMBL" id="BSXV01001281">
    <property type="protein sequence ID" value="GME92336.1"/>
    <property type="molecule type" value="Genomic_DNA"/>
</dbReference>
<accession>A0ACB5TPE9</accession>
<organism evidence="1 2">
    <name type="scientific">Candida boidinii</name>
    <name type="common">Yeast</name>
    <dbReference type="NCBI Taxonomy" id="5477"/>
    <lineage>
        <taxon>Eukaryota</taxon>
        <taxon>Fungi</taxon>
        <taxon>Dikarya</taxon>
        <taxon>Ascomycota</taxon>
        <taxon>Saccharomycotina</taxon>
        <taxon>Pichiomycetes</taxon>
        <taxon>Pichiales</taxon>
        <taxon>Pichiaceae</taxon>
        <taxon>Ogataea</taxon>
        <taxon>Ogataea/Candida clade</taxon>
    </lineage>
</organism>
<evidence type="ECO:0000313" key="2">
    <source>
        <dbReference type="Proteomes" id="UP001165101"/>
    </source>
</evidence>
<proteinExistence type="predicted"/>
<dbReference type="Proteomes" id="UP001165101">
    <property type="component" value="Unassembled WGS sequence"/>
</dbReference>
<gene>
    <name evidence="1" type="ORF">Cboi01_000269700</name>
</gene>
<comment type="caution">
    <text evidence="1">The sequence shown here is derived from an EMBL/GenBank/DDBJ whole genome shotgun (WGS) entry which is preliminary data.</text>
</comment>
<keyword evidence="2" id="KW-1185">Reference proteome</keyword>
<name>A0ACB5TPE9_CANBO</name>
<reference evidence="1" key="1">
    <citation type="submission" date="2023-04" db="EMBL/GenBank/DDBJ databases">
        <title>Candida boidinii NBRC 1967.</title>
        <authorList>
            <person name="Ichikawa N."/>
            <person name="Sato H."/>
            <person name="Tonouchi N."/>
        </authorList>
    </citation>
    <scope>NUCLEOTIDE SEQUENCE</scope>
    <source>
        <strain evidence="1">NBRC 1967</strain>
    </source>
</reference>